<dbReference type="CDD" id="cd12148">
    <property type="entry name" value="fungal_TF_MHR"/>
    <property type="match status" value="1"/>
</dbReference>
<name>A0A433QJF4_9FUNG</name>
<evidence type="ECO:0000313" key="5">
    <source>
        <dbReference type="Proteomes" id="UP000274822"/>
    </source>
</evidence>
<dbReference type="GO" id="GO:0008270">
    <property type="term" value="F:zinc ion binding"/>
    <property type="evidence" value="ECO:0007669"/>
    <property type="project" value="InterPro"/>
</dbReference>
<feature type="region of interest" description="Disordered" evidence="2">
    <location>
        <begin position="249"/>
        <end position="293"/>
    </location>
</feature>
<proteinExistence type="predicted"/>
<dbReference type="EMBL" id="RBNJ01004515">
    <property type="protein sequence ID" value="RUS29910.1"/>
    <property type="molecule type" value="Genomic_DNA"/>
</dbReference>
<feature type="compositionally biased region" description="Polar residues" evidence="2">
    <location>
        <begin position="41"/>
        <end position="50"/>
    </location>
</feature>
<feature type="region of interest" description="Disordered" evidence="2">
    <location>
        <begin position="41"/>
        <end position="114"/>
    </location>
</feature>
<evidence type="ECO:0000259" key="3">
    <source>
        <dbReference type="Pfam" id="PF04082"/>
    </source>
</evidence>
<sequence length="1016" mass="114992">MSAALLPSQRIPSPPPSPCHFCHSHRISCDRSHPQCKHFAQTQHCMTSRPSPDVCDTTRKHKNKSISATQISPDNDQRPKDGKPATTNNTKRGPRKNAAGGSSNSSSVLSMTGGYKFRVNVPRFVDRTNKSDPRHQSQQQDDADSALRKRKRNGGAALPKMFSPPSPATSSTDHQHINNRSDRSRKYDDDDDDDSDDGAAAGGRAEPPSPQWSVLTPLEYKTVLSEESSWQVTMSTDFERLFPTVVSAGVSDDTAPSRSKFRGRPQKGKQGGNDQPDSPSRSLPSPPRELEFHHNPYSTLADISLHDRRLIRQSPGSMDDPSAPWTLSHEPTGISINFHIGSASNMCTLLESLLRSISAGQLDISLASPPSSHHTATTTTFCLLINKRLFGKYRSNTYSYGCTASSCQKPQLEWSADTGAEFLYQNSSLDNDHVLRTLVDSAVDQYLACGNVFHPFVHRRTFKTWYYGLMKPLDHPLVMAIAAAWTKHTCDAHSHANANVQNYKAYFTQRAFVLFEDCFDSTTYETLCTLSILLLFAEDRHKTYHGLAARILHSLDLFADVQPAEAGDVRKRELRKQRHDEEDEQESEVRLLAVVSAKGDEYESEMRRRVWWDWFYNDDCCQLLPALRGGPATSNEEDVFGTLRLPQSLPDEEEVDVSGVRHFAAKCSLCAIRRRITRAIEHANDEGQFPAEEILRLERMLQKWRETLPDYFRLDVTGLATAAPYISIWPFYLATELEMKYQSAMLAIHRVFVQNAHSPAAPTATTAATIPLVPSPRHSLTICLDACSVIVALLHARQVYEFCRSNVHTLMEVCDTLLDVLAVTDTAYLAARTLAKALHLIEQTRAYKLKSYVSEHHNEVLDEAWKRYQIKPLEKLEEGEEDVWYKPNLFISSRRSRRSRHSFYYCHVLNTNIDFHCCRGEVSTVHKDLRHDIRHEVSNLPYSEGLKQLWCMLTIMTIRYLLTRNPTETMVEVCAEHTVGIFCAHQTFEYPIIARISLIRFSWAHSSRFLPQPQDN</sequence>
<gene>
    <name evidence="4" type="ORF">BC938DRAFT_480081</name>
</gene>
<protein>
    <recommendedName>
        <fullName evidence="3">Xylanolytic transcriptional activator regulatory domain-containing protein</fullName>
    </recommendedName>
</protein>
<accession>A0A433QJF4</accession>
<evidence type="ECO:0000256" key="1">
    <source>
        <dbReference type="ARBA" id="ARBA00023242"/>
    </source>
</evidence>
<dbReference type="GO" id="GO:0003677">
    <property type="term" value="F:DNA binding"/>
    <property type="evidence" value="ECO:0007669"/>
    <property type="project" value="InterPro"/>
</dbReference>
<keyword evidence="1" id="KW-0539">Nucleus</keyword>
<feature type="compositionally biased region" description="Polar residues" evidence="2">
    <location>
        <begin position="65"/>
        <end position="74"/>
    </location>
</feature>
<evidence type="ECO:0000256" key="2">
    <source>
        <dbReference type="SAM" id="MobiDB-lite"/>
    </source>
</evidence>
<feature type="region of interest" description="Disordered" evidence="2">
    <location>
        <begin position="127"/>
        <end position="214"/>
    </location>
</feature>
<dbReference type="Pfam" id="PF04082">
    <property type="entry name" value="Fungal_trans"/>
    <property type="match status" value="1"/>
</dbReference>
<dbReference type="Proteomes" id="UP000274822">
    <property type="component" value="Unassembled WGS sequence"/>
</dbReference>
<feature type="compositionally biased region" description="Low complexity" evidence="2">
    <location>
        <begin position="97"/>
        <end position="107"/>
    </location>
</feature>
<dbReference type="AlphaFoldDB" id="A0A433QJF4"/>
<keyword evidence="5" id="KW-1185">Reference proteome</keyword>
<dbReference type="InterPro" id="IPR007219">
    <property type="entry name" value="XnlR_reg_dom"/>
</dbReference>
<comment type="caution">
    <text evidence="4">The sequence shown here is derived from an EMBL/GenBank/DDBJ whole genome shotgun (WGS) entry which is preliminary data.</text>
</comment>
<organism evidence="4 5">
    <name type="scientific">Jimgerdemannia flammicorona</name>
    <dbReference type="NCBI Taxonomy" id="994334"/>
    <lineage>
        <taxon>Eukaryota</taxon>
        <taxon>Fungi</taxon>
        <taxon>Fungi incertae sedis</taxon>
        <taxon>Mucoromycota</taxon>
        <taxon>Mucoromycotina</taxon>
        <taxon>Endogonomycetes</taxon>
        <taxon>Endogonales</taxon>
        <taxon>Endogonaceae</taxon>
        <taxon>Jimgerdemannia</taxon>
    </lineage>
</organism>
<dbReference type="GO" id="GO:0006351">
    <property type="term" value="P:DNA-templated transcription"/>
    <property type="evidence" value="ECO:0007669"/>
    <property type="project" value="InterPro"/>
</dbReference>
<reference evidence="4 5" key="1">
    <citation type="journal article" date="2018" name="New Phytol.">
        <title>Phylogenomics of Endogonaceae and evolution of mycorrhizas within Mucoromycota.</title>
        <authorList>
            <person name="Chang Y."/>
            <person name="Desiro A."/>
            <person name="Na H."/>
            <person name="Sandor L."/>
            <person name="Lipzen A."/>
            <person name="Clum A."/>
            <person name="Barry K."/>
            <person name="Grigoriev I.V."/>
            <person name="Martin F.M."/>
            <person name="Stajich J.E."/>
            <person name="Smith M.E."/>
            <person name="Bonito G."/>
            <person name="Spatafora J.W."/>
        </authorList>
    </citation>
    <scope>NUCLEOTIDE SEQUENCE [LARGE SCALE GENOMIC DNA]</scope>
    <source>
        <strain evidence="4 5">AD002</strain>
    </source>
</reference>
<evidence type="ECO:0000313" key="4">
    <source>
        <dbReference type="EMBL" id="RUS29910.1"/>
    </source>
</evidence>
<feature type="domain" description="Xylanolytic transcriptional activator regulatory" evidence="3">
    <location>
        <begin position="453"/>
        <end position="621"/>
    </location>
</feature>
<feature type="compositionally biased region" description="Basic and acidic residues" evidence="2">
    <location>
        <begin position="173"/>
        <end position="188"/>
    </location>
</feature>